<accession>A0A3B1DCE5</accession>
<proteinExistence type="inferred from homology"/>
<name>A0A3B1DCE5_9ZZZZ</name>
<gene>
    <name evidence="1" type="ORF">MNBD_IGNAVI01-2504</name>
</gene>
<evidence type="ECO:0000313" key="1">
    <source>
        <dbReference type="EMBL" id="VAX26337.1"/>
    </source>
</evidence>
<dbReference type="InterPro" id="IPR032586">
    <property type="entry name" value="UxaE"/>
</dbReference>
<dbReference type="GO" id="GO:0016853">
    <property type="term" value="F:isomerase activity"/>
    <property type="evidence" value="ECO:0007669"/>
    <property type="project" value="InterPro"/>
</dbReference>
<dbReference type="HAMAP" id="MF_02243">
    <property type="entry name" value="UxaE"/>
    <property type="match status" value="1"/>
</dbReference>
<dbReference type="AlphaFoldDB" id="A0A3B1DCE5"/>
<dbReference type="Pfam" id="PF16257">
    <property type="entry name" value="UxaE"/>
    <property type="match status" value="1"/>
</dbReference>
<organism evidence="1">
    <name type="scientific">hydrothermal vent metagenome</name>
    <dbReference type="NCBI Taxonomy" id="652676"/>
    <lineage>
        <taxon>unclassified sequences</taxon>
        <taxon>metagenomes</taxon>
        <taxon>ecological metagenomes</taxon>
    </lineage>
</organism>
<dbReference type="EMBL" id="UOGD01000333">
    <property type="protein sequence ID" value="VAX26337.1"/>
    <property type="molecule type" value="Genomic_DNA"/>
</dbReference>
<protein>
    <submittedName>
        <fullName evidence="1">Predicted D-tagaturonate epimerase</fullName>
    </submittedName>
</protein>
<sequence>MINNVLEKLISEKEHLSNKLVELKIGDDLLPIYQNSIFKNDEDYFFISKEGTEKFLYIISDKGNNLFVGDSKSIEDNLIIKKCELIHENAEFVKRVFPFTNAVVVGLQNSFGYGDRLGLANPAHIRSLKFNEDFYPILAQQSIRELTRTERTADEVMDAAIWAVMQEGYTKGFGADADHLKTTKDIDMMAKAGYKMFTFDPGDHVVNEADTMSQSELEEYIAKHDYLHEEINVADYAEKDFTIENDLTLSPNKIDTLRAIVKYGASIKHIRMMFDHLKQTIPPGEFEVEVSVDETESVTSPFEHFFIANELKKNGVEIVSLAPRFIGDFEKGIDYKGDLDVFKREYLKHIAIANHFGNYKISLHSGSDKFGVYRVIGSLNKGFTHVKTAGTSYLEALRVVAETEPKLFGEILDFARNNYEEQKKTYHVSADLNNVRSSDSYSNEELKDLLNQNDARQVFHVTFGLVLTVKDENGNYIYKDKILNCLNENEELHYKFLTEHFGKHLKPFIN</sequence>
<reference evidence="1" key="1">
    <citation type="submission" date="2018-06" db="EMBL/GenBank/DDBJ databases">
        <authorList>
            <person name="Zhirakovskaya E."/>
        </authorList>
    </citation>
    <scope>NUCLEOTIDE SEQUENCE</scope>
</reference>